<dbReference type="InterPro" id="IPR038765">
    <property type="entry name" value="Papain-like_cys_pep_sf"/>
</dbReference>
<feature type="region of interest" description="Disordered" evidence="5">
    <location>
        <begin position="711"/>
        <end position="733"/>
    </location>
</feature>
<dbReference type="Proteomes" id="UP001215280">
    <property type="component" value="Unassembled WGS sequence"/>
</dbReference>
<evidence type="ECO:0000259" key="6">
    <source>
        <dbReference type="PROSITE" id="PS50600"/>
    </source>
</evidence>
<proteinExistence type="inferred from homology"/>
<dbReference type="GO" id="GO:0006508">
    <property type="term" value="P:proteolysis"/>
    <property type="evidence" value="ECO:0007669"/>
    <property type="project" value="UniProtKB-KW"/>
</dbReference>
<name>A0AAD7NPE4_9AGAR</name>
<evidence type="ECO:0000313" key="8">
    <source>
        <dbReference type="Proteomes" id="UP001215280"/>
    </source>
</evidence>
<comment type="caution">
    <text evidence="7">The sequence shown here is derived from an EMBL/GenBank/DDBJ whole genome shotgun (WGS) entry which is preliminary data.</text>
</comment>
<evidence type="ECO:0000256" key="3">
    <source>
        <dbReference type="ARBA" id="ARBA00022801"/>
    </source>
</evidence>
<dbReference type="GO" id="GO:0019783">
    <property type="term" value="F:ubiquitin-like protein peptidase activity"/>
    <property type="evidence" value="ECO:0007669"/>
    <property type="project" value="UniProtKB-ARBA"/>
</dbReference>
<evidence type="ECO:0000256" key="2">
    <source>
        <dbReference type="ARBA" id="ARBA00022670"/>
    </source>
</evidence>
<accession>A0AAD7NPE4</accession>
<dbReference type="PANTHER" id="PTHR46915">
    <property type="entry name" value="UBIQUITIN-LIKE PROTEASE 4-RELATED"/>
    <property type="match status" value="1"/>
</dbReference>
<dbReference type="Gene3D" id="3.40.395.10">
    <property type="entry name" value="Adenoviral Proteinase, Chain A"/>
    <property type="match status" value="1"/>
</dbReference>
<comment type="similarity">
    <text evidence="1">Belongs to the peptidase C48 family.</text>
</comment>
<keyword evidence="2" id="KW-0645">Protease</keyword>
<feature type="region of interest" description="Disordered" evidence="5">
    <location>
        <begin position="1"/>
        <end position="23"/>
    </location>
</feature>
<keyword evidence="4" id="KW-0788">Thiol protease</keyword>
<evidence type="ECO:0000256" key="1">
    <source>
        <dbReference type="ARBA" id="ARBA00005234"/>
    </source>
</evidence>
<keyword evidence="3" id="KW-0378">Hydrolase</keyword>
<dbReference type="PROSITE" id="PS50600">
    <property type="entry name" value="ULP_PROTEASE"/>
    <property type="match status" value="1"/>
</dbReference>
<dbReference type="InterPro" id="IPR003653">
    <property type="entry name" value="Peptidase_C48_C"/>
</dbReference>
<dbReference type="EMBL" id="JARJLG010000025">
    <property type="protein sequence ID" value="KAJ7769610.1"/>
    <property type="molecule type" value="Genomic_DNA"/>
</dbReference>
<dbReference type="AlphaFoldDB" id="A0AAD7NPE4"/>
<reference evidence="7" key="1">
    <citation type="submission" date="2023-03" db="EMBL/GenBank/DDBJ databases">
        <title>Massive genome expansion in bonnet fungi (Mycena s.s.) driven by repeated elements and novel gene families across ecological guilds.</title>
        <authorList>
            <consortium name="Lawrence Berkeley National Laboratory"/>
            <person name="Harder C.B."/>
            <person name="Miyauchi S."/>
            <person name="Viragh M."/>
            <person name="Kuo A."/>
            <person name="Thoen E."/>
            <person name="Andreopoulos B."/>
            <person name="Lu D."/>
            <person name="Skrede I."/>
            <person name="Drula E."/>
            <person name="Henrissat B."/>
            <person name="Morin E."/>
            <person name="Kohler A."/>
            <person name="Barry K."/>
            <person name="LaButti K."/>
            <person name="Morin E."/>
            <person name="Salamov A."/>
            <person name="Lipzen A."/>
            <person name="Mereny Z."/>
            <person name="Hegedus B."/>
            <person name="Baldrian P."/>
            <person name="Stursova M."/>
            <person name="Weitz H."/>
            <person name="Taylor A."/>
            <person name="Grigoriev I.V."/>
            <person name="Nagy L.G."/>
            <person name="Martin F."/>
            <person name="Kauserud H."/>
        </authorList>
    </citation>
    <scope>NUCLEOTIDE SEQUENCE</scope>
    <source>
        <strain evidence="7">CBHHK188m</strain>
    </source>
</reference>
<dbReference type="PANTHER" id="PTHR46915:SF2">
    <property type="entry name" value="UBIQUITIN-LIKE PROTEASE 4"/>
    <property type="match status" value="1"/>
</dbReference>
<keyword evidence="8" id="KW-1185">Reference proteome</keyword>
<feature type="region of interest" description="Disordered" evidence="5">
    <location>
        <begin position="749"/>
        <end position="802"/>
    </location>
</feature>
<feature type="domain" description="Ubiquitin-like protease family profile" evidence="6">
    <location>
        <begin position="371"/>
        <end position="532"/>
    </location>
</feature>
<evidence type="ECO:0000313" key="7">
    <source>
        <dbReference type="EMBL" id="KAJ7769610.1"/>
    </source>
</evidence>
<feature type="compositionally biased region" description="Basic residues" evidence="5">
    <location>
        <begin position="767"/>
        <end position="788"/>
    </location>
</feature>
<dbReference type="SUPFAM" id="SSF54001">
    <property type="entry name" value="Cysteine proteinases"/>
    <property type="match status" value="1"/>
</dbReference>
<protein>
    <recommendedName>
        <fullName evidence="6">Ubiquitin-like protease family profile domain-containing protein</fullName>
    </recommendedName>
</protein>
<organism evidence="7 8">
    <name type="scientific">Mycena maculata</name>
    <dbReference type="NCBI Taxonomy" id="230809"/>
    <lineage>
        <taxon>Eukaryota</taxon>
        <taxon>Fungi</taxon>
        <taxon>Dikarya</taxon>
        <taxon>Basidiomycota</taxon>
        <taxon>Agaricomycotina</taxon>
        <taxon>Agaricomycetes</taxon>
        <taxon>Agaricomycetidae</taxon>
        <taxon>Agaricales</taxon>
        <taxon>Marasmiineae</taxon>
        <taxon>Mycenaceae</taxon>
        <taxon>Mycena</taxon>
    </lineage>
</organism>
<dbReference type="GO" id="GO:0008234">
    <property type="term" value="F:cysteine-type peptidase activity"/>
    <property type="evidence" value="ECO:0007669"/>
    <property type="project" value="UniProtKB-KW"/>
</dbReference>
<dbReference type="Pfam" id="PF02902">
    <property type="entry name" value="Peptidase_C48"/>
    <property type="match status" value="1"/>
</dbReference>
<evidence type="ECO:0000256" key="5">
    <source>
        <dbReference type="SAM" id="MobiDB-lite"/>
    </source>
</evidence>
<evidence type="ECO:0000256" key="4">
    <source>
        <dbReference type="ARBA" id="ARBA00022807"/>
    </source>
</evidence>
<dbReference type="GO" id="GO:0016926">
    <property type="term" value="P:protein desumoylation"/>
    <property type="evidence" value="ECO:0007669"/>
    <property type="project" value="UniProtKB-ARBA"/>
</dbReference>
<sequence>MTVSSSSIVPGKGLRAPSPNQSWASMKRAHFSRHVQDVEPKRPSGCFYDSPRLPDFYGYDVPPRVDCSMRYKLPQIKRPVRIIRVVIIDGKHYQISSPNSKQSPYYAGPCRPAADELPPLSRRRFNGHLGPADATYNPLYFDWREPHLAFIKRGPDPDPFGLDDLGSGLGAEIEWTEVHTVWERPGADSNLGRLSKEFVLAFGVRIGGLQPESFIRNAYIPTYSKDEVQALSTIDGLRHVIHPKTPTACRKKRAAQNADIPLADDTFVGLWLNGDQLSELDFLWFLLCAKVPCFIIEEVSPEPALTSFIAGTIVDLRKNYDRYQTLALECRAELQESCPAPHSPADVDAAFAVLIQTEPDDSTFVIAAHPLRLLPRDFRRLNDKRFLNDAIIDFELKRLHDQLKSRDETLWNATYIFDTTFYTVLVNGVRRSFVGDFKSKRFFLVPIHNAQEKHWSLIIIYEPPPKPSAAARLSESLHPEVHEPLDKYMSQLRVAHNVSPPAEETRSADLTVPQQTDLQSCGVFLLHYARLFLMCPLYYLSLAKNDAPHDISQAHWDPEGVSRADLRARIQRVCTDYLHDWLCSTISPRRPEPEVIEVEDSDDEIEVTEPIALQPIEPSAVGFLATCGPTQAPDSVTLSPDPIDMNVVEDGKIDNLMHVDTDMTQMPLLLVHDVANNHGEDTIMGPISDELHVDSSVAGWRDGQVGYMEEGGREEGELEEASSANHHDLNRPGLDGGCADAALHFPPSHLAHSYNNRSALPTPRPSGGRKSKHKSGRQRGSRGAKARLKQQGMPASGHAGNT</sequence>
<gene>
    <name evidence="7" type="ORF">DFH07DRAFT_768882</name>
</gene>